<gene>
    <name evidence="8" type="ORF">GU927_015695</name>
</gene>
<keyword evidence="6 7" id="KW-0472">Membrane</keyword>
<dbReference type="EMBL" id="JAAATX020000011">
    <property type="protein sequence ID" value="MBU9699291.1"/>
    <property type="molecule type" value="Genomic_DNA"/>
</dbReference>
<organism evidence="8 9">
    <name type="scientific">Paragemmobacter amnigenus</name>
    <dbReference type="NCBI Taxonomy" id="2852097"/>
    <lineage>
        <taxon>Bacteria</taxon>
        <taxon>Pseudomonadati</taxon>
        <taxon>Pseudomonadota</taxon>
        <taxon>Alphaproteobacteria</taxon>
        <taxon>Rhodobacterales</taxon>
        <taxon>Paracoccaceae</taxon>
        <taxon>Paragemmobacter</taxon>
    </lineage>
</organism>
<feature type="transmembrane region" description="Helical" evidence="7">
    <location>
        <begin position="407"/>
        <end position="436"/>
    </location>
</feature>
<dbReference type="PANTHER" id="PTHR43867">
    <property type="entry name" value="CELLULOSE SYNTHASE CATALYTIC SUBUNIT A [UDP-FORMING]"/>
    <property type="match status" value="1"/>
</dbReference>
<evidence type="ECO:0000256" key="4">
    <source>
        <dbReference type="ARBA" id="ARBA00022692"/>
    </source>
</evidence>
<dbReference type="InterPro" id="IPR029044">
    <property type="entry name" value="Nucleotide-diphossugar_trans"/>
</dbReference>
<evidence type="ECO:0000313" key="8">
    <source>
        <dbReference type="EMBL" id="MBU9699291.1"/>
    </source>
</evidence>
<accession>A0ABS6J6A0</accession>
<reference evidence="8 9" key="1">
    <citation type="submission" date="2021-06" db="EMBL/GenBank/DDBJ databases">
        <title>Rhodobacteraceae bacterium strain HSP-20.</title>
        <authorList>
            <person name="Chen W.-M."/>
        </authorList>
    </citation>
    <scope>NUCLEOTIDE SEQUENCE [LARGE SCALE GENOMIC DNA]</scope>
    <source>
        <strain evidence="8 9">HSP-20</strain>
    </source>
</reference>
<evidence type="ECO:0000256" key="2">
    <source>
        <dbReference type="ARBA" id="ARBA00022676"/>
    </source>
</evidence>
<evidence type="ECO:0000256" key="6">
    <source>
        <dbReference type="ARBA" id="ARBA00023136"/>
    </source>
</evidence>
<evidence type="ECO:0000313" key="9">
    <source>
        <dbReference type="Proteomes" id="UP000731907"/>
    </source>
</evidence>
<dbReference type="Pfam" id="PF13641">
    <property type="entry name" value="Glyco_tranf_2_3"/>
    <property type="match status" value="1"/>
</dbReference>
<keyword evidence="9" id="KW-1185">Reference proteome</keyword>
<keyword evidence="4 7" id="KW-0812">Transmembrane</keyword>
<protein>
    <submittedName>
        <fullName evidence="8">Glycosyltransferase</fullName>
        <ecNumber evidence="8">2.4.-.-</ecNumber>
    </submittedName>
</protein>
<keyword evidence="2 8" id="KW-0328">Glycosyltransferase</keyword>
<feature type="transmembrane region" description="Helical" evidence="7">
    <location>
        <begin position="370"/>
        <end position="395"/>
    </location>
</feature>
<dbReference type="EC" id="2.4.-.-" evidence="8"/>
<dbReference type="InterPro" id="IPR050321">
    <property type="entry name" value="Glycosyltr_2/OpgH_subfam"/>
</dbReference>
<evidence type="ECO:0000256" key="1">
    <source>
        <dbReference type="ARBA" id="ARBA00004141"/>
    </source>
</evidence>
<dbReference type="Proteomes" id="UP000731907">
    <property type="component" value="Unassembled WGS sequence"/>
</dbReference>
<comment type="caution">
    <text evidence="8">The sequence shown here is derived from an EMBL/GenBank/DDBJ whole genome shotgun (WGS) entry which is preliminary data.</text>
</comment>
<comment type="subcellular location">
    <subcellularLocation>
        <location evidence="1">Membrane</location>
        <topology evidence="1">Multi-pass membrane protein</topology>
    </subcellularLocation>
</comment>
<dbReference type="PANTHER" id="PTHR43867:SF2">
    <property type="entry name" value="CELLULOSE SYNTHASE CATALYTIC SUBUNIT A [UDP-FORMING]"/>
    <property type="match status" value="1"/>
</dbReference>
<dbReference type="Gene3D" id="3.90.550.10">
    <property type="entry name" value="Spore Coat Polysaccharide Biosynthesis Protein SpsA, Chain A"/>
    <property type="match status" value="1"/>
</dbReference>
<evidence type="ECO:0000256" key="3">
    <source>
        <dbReference type="ARBA" id="ARBA00022679"/>
    </source>
</evidence>
<feature type="transmembrane region" description="Helical" evidence="7">
    <location>
        <begin position="53"/>
        <end position="70"/>
    </location>
</feature>
<keyword evidence="5 7" id="KW-1133">Transmembrane helix</keyword>
<dbReference type="GO" id="GO:0016757">
    <property type="term" value="F:glycosyltransferase activity"/>
    <property type="evidence" value="ECO:0007669"/>
    <property type="project" value="UniProtKB-KW"/>
</dbReference>
<keyword evidence="3 8" id="KW-0808">Transferase</keyword>
<sequence length="488" mass="53230">MTARFGPFLRPVELPRPQIETAVLSQHGPALARAAETRCPAAQSCRALDPRRLALTFAALAATLLLAALADPQATLLAAFALALLALLANTALKIAAALAALHSPPRPAPAPLPDTDLPRISLLIALFRESDIAARLIRRLERLDYPRDRLEVLLLVEDDDTPTRDALVAATLPAWMRVIPVPAGTIRTKPRALNLALDAAQGDIIGVYDAEDAPEPDQLRTVAAAFAAAPAQVACLQAALDFYNPRRNWLSRCFTLEYAQWFRLILPGLERLRLPLPLGGTSVFFRRAPLAALGGWDAHNVTEDADLGIRLARHGLTTRMIPSTTHEEANCRALPWVRQRSRWIKGYLMTWLVHMQSPRRLLRDLGPRGFAGFQILFLGTLAQTLLGPLLLSLWSVPLGFGHPVQALLPAGALLSLGLLLLTVEAVSTLLLLAALRRSGQPVSPLWIPTLHAYFPLGTLAAAKALAEVVTRPFYWDKTRHGQFDDSP</sequence>
<proteinExistence type="predicted"/>
<feature type="transmembrane region" description="Helical" evidence="7">
    <location>
        <begin position="76"/>
        <end position="102"/>
    </location>
</feature>
<evidence type="ECO:0000256" key="5">
    <source>
        <dbReference type="ARBA" id="ARBA00022989"/>
    </source>
</evidence>
<evidence type="ECO:0000256" key="7">
    <source>
        <dbReference type="SAM" id="Phobius"/>
    </source>
</evidence>
<dbReference type="SUPFAM" id="SSF53448">
    <property type="entry name" value="Nucleotide-diphospho-sugar transferases"/>
    <property type="match status" value="1"/>
</dbReference>
<name>A0ABS6J6A0_9RHOB</name>